<feature type="non-terminal residue" evidence="2">
    <location>
        <position position="1"/>
    </location>
</feature>
<accession>A0A146JZI1</accession>
<keyword evidence="1" id="KW-0732">Signal</keyword>
<feature type="chain" id="PRO_5007526565" evidence="1">
    <location>
        <begin position="20"/>
        <end position="332"/>
    </location>
</feature>
<proteinExistence type="predicted"/>
<reference evidence="2" key="1">
    <citation type="submission" date="2015-07" db="EMBL/GenBank/DDBJ databases">
        <title>Adaptation to a free-living lifestyle via gene acquisitions in the diplomonad Trepomonas sp. PC1.</title>
        <authorList>
            <person name="Xu F."/>
            <person name="Jerlstrom-Hultqvist J."/>
            <person name="Kolisko M."/>
            <person name="Simpson A.G.B."/>
            <person name="Roger A.J."/>
            <person name="Svard S.G."/>
            <person name="Andersson J.O."/>
        </authorList>
    </citation>
    <scope>NUCLEOTIDE SEQUENCE</scope>
    <source>
        <strain evidence="2">PC1</strain>
    </source>
</reference>
<sequence>FFFTLYITSQMFIISYVQSLELILQPQPCSDRSIDIKIGQDTIYSGACQSGSYQLQGSIIPEMFQIIHVFDVQTGQLLSTYQIFLIENNIYTSVMVIEKVFEFDLSLLQILGIDLSFEVNGQLYIQNLNQPYHFLIPIIALKVSVVIHTQHIGDISISDISLNVAKIKIHLNGLSLQVDQLITLAHEMAELLLNCPGDCMPSCHNEGECSERLVVDVSLVNADSGHDAHGQFIVAFGGVVQIVHHRAIFRNTKHTPLVEGYHPLVVFDVKGSCEPFVQWYYVISGENQIYAYLSGCGSHHEAEEMRDFYTNHEEHIEEEKIVRRTYRRSIKM</sequence>
<dbReference type="EMBL" id="GDID01007682">
    <property type="protein sequence ID" value="JAP88924.1"/>
    <property type="molecule type" value="Transcribed_RNA"/>
</dbReference>
<gene>
    <name evidence="2" type="ORF">TPC1_31581</name>
</gene>
<organism evidence="2">
    <name type="scientific">Trepomonas sp. PC1</name>
    <dbReference type="NCBI Taxonomy" id="1076344"/>
    <lineage>
        <taxon>Eukaryota</taxon>
        <taxon>Metamonada</taxon>
        <taxon>Diplomonadida</taxon>
        <taxon>Hexamitidae</taxon>
        <taxon>Hexamitinae</taxon>
        <taxon>Trepomonas</taxon>
    </lineage>
</organism>
<evidence type="ECO:0000313" key="2">
    <source>
        <dbReference type="EMBL" id="JAP88924.1"/>
    </source>
</evidence>
<feature type="signal peptide" evidence="1">
    <location>
        <begin position="1"/>
        <end position="19"/>
    </location>
</feature>
<name>A0A146JZI1_9EUKA</name>
<protein>
    <submittedName>
        <fullName evidence="2">Uncharacterized protein</fullName>
    </submittedName>
</protein>
<evidence type="ECO:0000256" key="1">
    <source>
        <dbReference type="SAM" id="SignalP"/>
    </source>
</evidence>
<dbReference type="AlphaFoldDB" id="A0A146JZI1"/>